<dbReference type="EMBL" id="ML769402">
    <property type="protein sequence ID" value="KAE9406449.1"/>
    <property type="molecule type" value="Genomic_DNA"/>
</dbReference>
<dbReference type="InterPro" id="IPR036396">
    <property type="entry name" value="Cyt_P450_sf"/>
</dbReference>
<dbReference type="AlphaFoldDB" id="A0A6A4I6V9"/>
<gene>
    <name evidence="11" type="ORF">BT96DRAFT_971959</name>
</gene>
<keyword evidence="12" id="KW-1185">Reference proteome</keyword>
<accession>A0A6A4I6V9</accession>
<evidence type="ECO:0000256" key="8">
    <source>
        <dbReference type="ARBA" id="ARBA00023033"/>
    </source>
</evidence>
<evidence type="ECO:0000256" key="6">
    <source>
        <dbReference type="ARBA" id="ARBA00023002"/>
    </source>
</evidence>
<comment type="pathway">
    <text evidence="2">Secondary metabolite biosynthesis.</text>
</comment>
<keyword evidence="6" id="KW-0560">Oxidoreductase</keyword>
<evidence type="ECO:0000313" key="11">
    <source>
        <dbReference type="EMBL" id="KAE9406449.1"/>
    </source>
</evidence>
<keyword evidence="10" id="KW-1133">Transmembrane helix</keyword>
<dbReference type="PANTHER" id="PTHR46300">
    <property type="entry name" value="P450, PUTATIVE (EUROFUNG)-RELATED-RELATED"/>
    <property type="match status" value="1"/>
</dbReference>
<comment type="similarity">
    <text evidence="3">Belongs to the cytochrome P450 family.</text>
</comment>
<comment type="cofactor">
    <cofactor evidence="1 9">
        <name>heme</name>
        <dbReference type="ChEBI" id="CHEBI:30413"/>
    </cofactor>
</comment>
<dbReference type="InterPro" id="IPR001128">
    <property type="entry name" value="Cyt_P450"/>
</dbReference>
<keyword evidence="5 9" id="KW-0479">Metal-binding</keyword>
<evidence type="ECO:0000256" key="9">
    <source>
        <dbReference type="PIRSR" id="PIRSR602401-1"/>
    </source>
</evidence>
<evidence type="ECO:0000256" key="7">
    <source>
        <dbReference type="ARBA" id="ARBA00023004"/>
    </source>
</evidence>
<evidence type="ECO:0000256" key="5">
    <source>
        <dbReference type="ARBA" id="ARBA00022723"/>
    </source>
</evidence>
<proteinExistence type="inferred from homology"/>
<keyword evidence="10" id="KW-0812">Transmembrane</keyword>
<keyword evidence="8" id="KW-0503">Monooxygenase</keyword>
<dbReference type="GO" id="GO:0005506">
    <property type="term" value="F:iron ion binding"/>
    <property type="evidence" value="ECO:0007669"/>
    <property type="project" value="InterPro"/>
</dbReference>
<dbReference type="Proteomes" id="UP000799118">
    <property type="component" value="Unassembled WGS sequence"/>
</dbReference>
<dbReference type="PRINTS" id="PR00463">
    <property type="entry name" value="EP450I"/>
</dbReference>
<organism evidence="11 12">
    <name type="scientific">Gymnopus androsaceus JB14</name>
    <dbReference type="NCBI Taxonomy" id="1447944"/>
    <lineage>
        <taxon>Eukaryota</taxon>
        <taxon>Fungi</taxon>
        <taxon>Dikarya</taxon>
        <taxon>Basidiomycota</taxon>
        <taxon>Agaricomycotina</taxon>
        <taxon>Agaricomycetes</taxon>
        <taxon>Agaricomycetidae</taxon>
        <taxon>Agaricales</taxon>
        <taxon>Marasmiineae</taxon>
        <taxon>Omphalotaceae</taxon>
        <taxon>Gymnopus</taxon>
    </lineage>
</organism>
<dbReference type="Pfam" id="PF00067">
    <property type="entry name" value="p450"/>
    <property type="match status" value="1"/>
</dbReference>
<dbReference type="GO" id="GO:0016705">
    <property type="term" value="F:oxidoreductase activity, acting on paired donors, with incorporation or reduction of molecular oxygen"/>
    <property type="evidence" value="ECO:0007669"/>
    <property type="project" value="InterPro"/>
</dbReference>
<dbReference type="GO" id="GO:0020037">
    <property type="term" value="F:heme binding"/>
    <property type="evidence" value="ECO:0007669"/>
    <property type="project" value="InterPro"/>
</dbReference>
<dbReference type="InterPro" id="IPR050364">
    <property type="entry name" value="Cytochrome_P450_fung"/>
</dbReference>
<protein>
    <submittedName>
        <fullName evidence="11">Cytochrome P450</fullName>
    </submittedName>
</protein>
<evidence type="ECO:0000256" key="10">
    <source>
        <dbReference type="SAM" id="Phobius"/>
    </source>
</evidence>
<reference evidence="11" key="1">
    <citation type="journal article" date="2019" name="Environ. Microbiol.">
        <title>Fungal ecological strategies reflected in gene transcription - a case study of two litter decomposers.</title>
        <authorList>
            <person name="Barbi F."/>
            <person name="Kohler A."/>
            <person name="Barry K."/>
            <person name="Baskaran P."/>
            <person name="Daum C."/>
            <person name="Fauchery L."/>
            <person name="Ihrmark K."/>
            <person name="Kuo A."/>
            <person name="LaButti K."/>
            <person name="Lipzen A."/>
            <person name="Morin E."/>
            <person name="Grigoriev I.V."/>
            <person name="Henrissat B."/>
            <person name="Lindahl B."/>
            <person name="Martin F."/>
        </authorList>
    </citation>
    <scope>NUCLEOTIDE SEQUENCE</scope>
    <source>
        <strain evidence="11">JB14</strain>
    </source>
</reference>
<dbReference type="GO" id="GO:0004497">
    <property type="term" value="F:monooxygenase activity"/>
    <property type="evidence" value="ECO:0007669"/>
    <property type="project" value="UniProtKB-KW"/>
</dbReference>
<dbReference type="SUPFAM" id="SSF48264">
    <property type="entry name" value="Cytochrome P450"/>
    <property type="match status" value="1"/>
</dbReference>
<evidence type="ECO:0000256" key="2">
    <source>
        <dbReference type="ARBA" id="ARBA00005179"/>
    </source>
</evidence>
<dbReference type="InterPro" id="IPR002401">
    <property type="entry name" value="Cyt_P450_E_grp-I"/>
</dbReference>
<feature type="transmembrane region" description="Helical" evidence="10">
    <location>
        <begin position="6"/>
        <end position="25"/>
    </location>
</feature>
<evidence type="ECO:0000256" key="3">
    <source>
        <dbReference type="ARBA" id="ARBA00010617"/>
    </source>
</evidence>
<dbReference type="OrthoDB" id="2789670at2759"/>
<dbReference type="Gene3D" id="1.10.630.10">
    <property type="entry name" value="Cytochrome P450"/>
    <property type="match status" value="1"/>
</dbReference>
<feature type="binding site" description="axial binding residue" evidence="9">
    <location>
        <position position="267"/>
    </location>
    <ligand>
        <name>heme</name>
        <dbReference type="ChEBI" id="CHEBI:30413"/>
    </ligand>
    <ligandPart>
        <name>Fe</name>
        <dbReference type="ChEBI" id="CHEBI:18248"/>
    </ligandPart>
</feature>
<sequence length="317" mass="35859">MNHIYMAFLEYLLALSALYFLSNILKLSRHSRLPLSPGPRKLPLLGNILDMPQEKEWLVFPNGKRNSLQNNWARTLEEIVEQPFSFVKKETSVGNAKPSYTTRLLEQDLETEFDIKWSAASLYAVKGGADTTVATIFAFFKAMTLCPDIQAKAQSEIDSVVGNDRLPLLSDRNELQYKVNALTLEVLQWHTIAPMGIPHRVTEDNDFNGFHLPKGALVLANIWHMTHDPKLYHESMKFMPERFLSIDGSRPEMDTRELSFEFGRRICPGRLLADTLAFIACAMTLATFNIGKYFENGIEILPDIGQTPGTVGFGIFD</sequence>
<evidence type="ECO:0000256" key="4">
    <source>
        <dbReference type="ARBA" id="ARBA00022617"/>
    </source>
</evidence>
<evidence type="ECO:0000313" key="12">
    <source>
        <dbReference type="Proteomes" id="UP000799118"/>
    </source>
</evidence>
<keyword evidence="7 9" id="KW-0408">Iron</keyword>
<dbReference type="PANTHER" id="PTHR46300:SF7">
    <property type="entry name" value="P450, PUTATIVE (EUROFUNG)-RELATED"/>
    <property type="match status" value="1"/>
</dbReference>
<name>A0A6A4I6V9_9AGAR</name>
<keyword evidence="4 9" id="KW-0349">Heme</keyword>
<evidence type="ECO:0000256" key="1">
    <source>
        <dbReference type="ARBA" id="ARBA00001971"/>
    </source>
</evidence>
<keyword evidence="10" id="KW-0472">Membrane</keyword>